<proteinExistence type="predicted"/>
<dbReference type="AlphaFoldDB" id="A0A061QNZ6"/>
<protein>
    <submittedName>
        <fullName evidence="1">Uncharacterized protein</fullName>
    </submittedName>
</protein>
<organism evidence="1">
    <name type="scientific">Tetraselmis sp. GSL018</name>
    <dbReference type="NCBI Taxonomy" id="582737"/>
    <lineage>
        <taxon>Eukaryota</taxon>
        <taxon>Viridiplantae</taxon>
        <taxon>Chlorophyta</taxon>
        <taxon>core chlorophytes</taxon>
        <taxon>Chlorodendrophyceae</taxon>
        <taxon>Chlorodendrales</taxon>
        <taxon>Chlorodendraceae</taxon>
        <taxon>Tetraselmis</taxon>
    </lineage>
</organism>
<gene>
    <name evidence="1" type="ORF">TSPGSL018_26211</name>
</gene>
<reference evidence="1" key="1">
    <citation type="submission" date="2014-05" db="EMBL/GenBank/DDBJ databases">
        <title>The transcriptome of the halophilic microalga Tetraselmis sp. GSL018 isolated from the Great Salt Lake, Utah.</title>
        <authorList>
            <person name="Jinkerson R.E."/>
            <person name="D'Adamo S."/>
            <person name="Posewitz M.C."/>
        </authorList>
    </citation>
    <scope>NUCLEOTIDE SEQUENCE</scope>
    <source>
        <strain evidence="1">GSL018</strain>
    </source>
</reference>
<name>A0A061QNZ6_9CHLO</name>
<feature type="non-terminal residue" evidence="1">
    <location>
        <position position="56"/>
    </location>
</feature>
<dbReference type="EMBL" id="GBEZ01025669">
    <property type="protein sequence ID" value="JAC61448.1"/>
    <property type="molecule type" value="Transcribed_RNA"/>
</dbReference>
<sequence length="56" mass="6588">MQAFRQRLSLKSTLRSTMALTITERRRETDRKIHAQWAAAPTFKSYTRDCSSQRAQ</sequence>
<evidence type="ECO:0000313" key="1">
    <source>
        <dbReference type="EMBL" id="JAC61448.1"/>
    </source>
</evidence>
<accession>A0A061QNZ6</accession>